<keyword evidence="5" id="KW-0328">Glycosyltransferase</keyword>
<evidence type="ECO:0000256" key="10">
    <source>
        <dbReference type="ARBA" id="ARBA00022989"/>
    </source>
</evidence>
<evidence type="ECO:0000256" key="13">
    <source>
        <dbReference type="ARBA" id="ARBA00045085"/>
    </source>
</evidence>
<protein>
    <recommendedName>
        <fullName evidence="12">Protein O-mannosyl-transferase 2</fullName>
        <ecNumber evidence="4">2.4.1.109</ecNumber>
    </recommendedName>
</protein>
<organism evidence="18 19">
    <name type="scientific">Orchesella dallaii</name>
    <dbReference type="NCBI Taxonomy" id="48710"/>
    <lineage>
        <taxon>Eukaryota</taxon>
        <taxon>Metazoa</taxon>
        <taxon>Ecdysozoa</taxon>
        <taxon>Arthropoda</taxon>
        <taxon>Hexapoda</taxon>
        <taxon>Collembola</taxon>
        <taxon>Entomobryomorpha</taxon>
        <taxon>Entomobryoidea</taxon>
        <taxon>Orchesellidae</taxon>
        <taxon>Orchesellinae</taxon>
        <taxon>Orchesella</taxon>
    </lineage>
</organism>
<feature type="transmembrane region" description="Helical" evidence="16">
    <location>
        <begin position="736"/>
        <end position="754"/>
    </location>
</feature>
<feature type="region of interest" description="Disordered" evidence="15">
    <location>
        <begin position="109"/>
        <end position="147"/>
    </location>
</feature>
<dbReference type="EC" id="2.4.1.109" evidence="4"/>
<evidence type="ECO:0000259" key="17">
    <source>
        <dbReference type="PROSITE" id="PS50919"/>
    </source>
</evidence>
<keyword evidence="11 16" id="KW-0472">Membrane</keyword>
<keyword evidence="8" id="KW-0677">Repeat</keyword>
<evidence type="ECO:0000256" key="16">
    <source>
        <dbReference type="SAM" id="Phobius"/>
    </source>
</evidence>
<feature type="transmembrane region" description="Helical" evidence="16">
    <location>
        <begin position="766"/>
        <end position="788"/>
    </location>
</feature>
<keyword evidence="19" id="KW-1185">Reference proteome</keyword>
<feature type="domain" description="MIR" evidence="17">
    <location>
        <begin position="566"/>
        <end position="624"/>
    </location>
</feature>
<feature type="transmembrane region" description="Helical" evidence="16">
    <location>
        <begin position="380"/>
        <end position="401"/>
    </location>
</feature>
<evidence type="ECO:0000256" key="12">
    <source>
        <dbReference type="ARBA" id="ARBA00039583"/>
    </source>
</evidence>
<accession>A0ABP1R8N7</accession>
<evidence type="ECO:0000256" key="7">
    <source>
        <dbReference type="ARBA" id="ARBA00022692"/>
    </source>
</evidence>
<feature type="compositionally biased region" description="Polar residues" evidence="15">
    <location>
        <begin position="10"/>
        <end position="20"/>
    </location>
</feature>
<evidence type="ECO:0000256" key="9">
    <source>
        <dbReference type="ARBA" id="ARBA00022824"/>
    </source>
</evidence>
<keyword evidence="6" id="KW-0808">Transferase</keyword>
<evidence type="ECO:0000313" key="19">
    <source>
        <dbReference type="Proteomes" id="UP001642540"/>
    </source>
</evidence>
<evidence type="ECO:0000256" key="8">
    <source>
        <dbReference type="ARBA" id="ARBA00022737"/>
    </source>
</evidence>
<feature type="domain" description="MIR" evidence="17">
    <location>
        <begin position="435"/>
        <end position="491"/>
    </location>
</feature>
<dbReference type="SMART" id="SM00472">
    <property type="entry name" value="MIR"/>
    <property type="match status" value="3"/>
</dbReference>
<evidence type="ECO:0000256" key="3">
    <source>
        <dbReference type="ARBA" id="ARBA00007222"/>
    </source>
</evidence>
<comment type="pathway">
    <text evidence="2">Protein modification; protein glycosylation.</text>
</comment>
<dbReference type="InterPro" id="IPR003342">
    <property type="entry name" value="ArnT-like_N"/>
</dbReference>
<gene>
    <name evidence="18" type="ORF">ODALV1_LOCUS18377</name>
</gene>
<proteinExistence type="inferred from homology"/>
<evidence type="ECO:0000256" key="4">
    <source>
        <dbReference type="ARBA" id="ARBA00012839"/>
    </source>
</evidence>
<sequence>MQAIGRRSLRNSTPRESPTPENDPLKPRRWVRTRGRLAKSPLSEFSDTDTETEAANQNHFIRPATPKRYSKTFSNSGSNHTNINHILNNSRYANDISYSNSHIIMAKESSAKSGSSKGAQNKTDQTKNKSSGSSSESQKQKSQTSSASGINYNDTHWSWGVFLLILVLGVGTRFYKVEEPDHVCWDETHFGKMGSWYINRTFFFDVHPPLGKMMIGAFGYLTGYNGTFPFESPGQKYNETKYVGMRVCCTALGSMLVPLTYLTVWEMTESTSAACLAAAFILFDVGLLTLTQYILLDPILLFFISGSVYTSVKFYTYRNTPFTFVWWTWLVLSGVFIACAISVKFVGLFTVLYIGFRTIYELWEILGDLTKPITYTMKHFIARAMCLIALPIALYVTFFYIHLAVLNRSGNGDGFYSSAFQSQLIGNPLYNASMPREVAYGAMISLKSQRTGGGYLHSHWHLYPEGVGAKQQQITTYAHKDDNNKWIIKKFDEPAPKLDNKSAPIELIKNGDLIRLEHIVTKRNLHTHRIPAPVTKKQWQVTGYGENGTGDANDVWRIEVLGGKPGDHINVVSSRLRFFHQLQNCILSGTGKQLPKWAYEQMEVSCSPNHRDVRKSTYWNIEENHFPRLPNVSFQVHAPNFIEKLVESHTIMFEGNAGLKPKEGEVTSRPWQWPINYRGQYFSGSTYRIYLLGNPIIWWANLALLPLFAVIYIYHAWKEQRGYEENVDIKAARDKTVTVCGWLFVGWALHYLPFYTMGRVLYFHHYFPALLFSSMLSAVIIDYFIRLLISTVSFLKDNGFFHVMYGLTLSTVAYSFYLFAPLSYGTSGPLAVEENSTMHGLKWLDSWEF</sequence>
<dbReference type="Gene3D" id="2.80.10.50">
    <property type="match status" value="1"/>
</dbReference>
<keyword evidence="9" id="KW-0256">Endoplasmic reticulum</keyword>
<dbReference type="Pfam" id="PF02815">
    <property type="entry name" value="MIR"/>
    <property type="match status" value="1"/>
</dbReference>
<dbReference type="InterPro" id="IPR027005">
    <property type="entry name" value="PMT-like"/>
</dbReference>
<feature type="transmembrane region" description="Helical" evidence="16">
    <location>
        <begin position="696"/>
        <end position="715"/>
    </location>
</feature>
<evidence type="ECO:0000256" key="1">
    <source>
        <dbReference type="ARBA" id="ARBA00004477"/>
    </source>
</evidence>
<comment type="similarity">
    <text evidence="3">Belongs to the glycosyltransferase 39 family.</text>
</comment>
<keyword evidence="7 16" id="KW-0812">Transmembrane</keyword>
<comment type="caution">
    <text evidence="18">The sequence shown here is derived from an EMBL/GenBank/DDBJ whole genome shotgun (WGS) entry which is preliminary data.</text>
</comment>
<dbReference type="InterPro" id="IPR032421">
    <property type="entry name" value="PMT_4TMC"/>
</dbReference>
<feature type="transmembrane region" description="Helical" evidence="16">
    <location>
        <begin position="157"/>
        <end position="175"/>
    </location>
</feature>
<evidence type="ECO:0000256" key="11">
    <source>
        <dbReference type="ARBA" id="ARBA00023136"/>
    </source>
</evidence>
<evidence type="ECO:0000256" key="6">
    <source>
        <dbReference type="ARBA" id="ARBA00022679"/>
    </source>
</evidence>
<name>A0ABP1R8N7_9HEXA</name>
<dbReference type="CDD" id="cd23282">
    <property type="entry name" value="beta-trefoil_MIR_POMT2"/>
    <property type="match status" value="1"/>
</dbReference>
<comment type="catalytic activity">
    <reaction evidence="13">
        <text>a di-trans,poly-cis-dolichyl beta-D-mannosyl phosphate + L-threonyl-[protein] = 3-O-(alpha-D-mannosyl)-L-threonyl-[protein] + a di-trans,poly-cis-dolichyl phosphate + H(+)</text>
        <dbReference type="Rhea" id="RHEA:53396"/>
        <dbReference type="Rhea" id="RHEA-COMP:11060"/>
        <dbReference type="Rhea" id="RHEA-COMP:13547"/>
        <dbReference type="Rhea" id="RHEA-COMP:19498"/>
        <dbReference type="Rhea" id="RHEA-COMP:19501"/>
        <dbReference type="ChEBI" id="CHEBI:15378"/>
        <dbReference type="ChEBI" id="CHEBI:30013"/>
        <dbReference type="ChEBI" id="CHEBI:57683"/>
        <dbReference type="ChEBI" id="CHEBI:58211"/>
        <dbReference type="ChEBI" id="CHEBI:137323"/>
        <dbReference type="EC" id="2.4.1.109"/>
    </reaction>
</comment>
<dbReference type="PANTHER" id="PTHR10050">
    <property type="entry name" value="DOLICHYL-PHOSPHATE-MANNOSE--PROTEIN MANNOSYLTRANSFERASE"/>
    <property type="match status" value="1"/>
</dbReference>
<feature type="region of interest" description="Disordered" evidence="15">
    <location>
        <begin position="1"/>
        <end position="79"/>
    </location>
</feature>
<dbReference type="Pfam" id="PF16192">
    <property type="entry name" value="PMT_4TMC"/>
    <property type="match status" value="1"/>
</dbReference>
<feature type="compositionally biased region" description="Low complexity" evidence="15">
    <location>
        <begin position="128"/>
        <end position="147"/>
    </location>
</feature>
<feature type="transmembrane region" description="Helical" evidence="16">
    <location>
        <begin position="324"/>
        <end position="356"/>
    </location>
</feature>
<evidence type="ECO:0000313" key="18">
    <source>
        <dbReference type="EMBL" id="CAL8119057.1"/>
    </source>
</evidence>
<evidence type="ECO:0000256" key="14">
    <source>
        <dbReference type="ARBA" id="ARBA00045102"/>
    </source>
</evidence>
<dbReference type="InterPro" id="IPR016093">
    <property type="entry name" value="MIR_motif"/>
</dbReference>
<dbReference type="PANTHER" id="PTHR10050:SF46">
    <property type="entry name" value="PROTEIN O-MANNOSYL-TRANSFERASE 2"/>
    <property type="match status" value="1"/>
</dbReference>
<dbReference type="InterPro" id="IPR036300">
    <property type="entry name" value="MIR_dom_sf"/>
</dbReference>
<dbReference type="Proteomes" id="UP001642540">
    <property type="component" value="Unassembled WGS sequence"/>
</dbReference>
<comment type="catalytic activity">
    <reaction evidence="14">
        <text>a di-trans,poly-cis-dolichyl beta-D-mannosyl phosphate + L-seryl-[protein] = 3-O-(alpha-D-mannosyl)-L-seryl-[protein] + a di-trans,poly-cis-dolichyl phosphate + H(+)</text>
        <dbReference type="Rhea" id="RHEA:17377"/>
        <dbReference type="Rhea" id="RHEA-COMP:9863"/>
        <dbReference type="Rhea" id="RHEA-COMP:13546"/>
        <dbReference type="Rhea" id="RHEA-COMP:19498"/>
        <dbReference type="Rhea" id="RHEA-COMP:19501"/>
        <dbReference type="ChEBI" id="CHEBI:15378"/>
        <dbReference type="ChEBI" id="CHEBI:29999"/>
        <dbReference type="ChEBI" id="CHEBI:57683"/>
        <dbReference type="ChEBI" id="CHEBI:58211"/>
        <dbReference type="ChEBI" id="CHEBI:137321"/>
        <dbReference type="EC" id="2.4.1.109"/>
    </reaction>
</comment>
<comment type="subcellular location">
    <subcellularLocation>
        <location evidence="1">Endoplasmic reticulum membrane</location>
        <topology evidence="1">Multi-pass membrane protein</topology>
    </subcellularLocation>
</comment>
<feature type="compositionally biased region" description="Basic residues" evidence="15">
    <location>
        <begin position="27"/>
        <end position="37"/>
    </location>
</feature>
<feature type="transmembrane region" description="Helical" evidence="16">
    <location>
        <begin position="270"/>
        <end position="287"/>
    </location>
</feature>
<feature type="transmembrane region" description="Helical" evidence="16">
    <location>
        <begin position="243"/>
        <end position="264"/>
    </location>
</feature>
<feature type="domain" description="MIR" evidence="17">
    <location>
        <begin position="505"/>
        <end position="561"/>
    </location>
</feature>
<evidence type="ECO:0000256" key="2">
    <source>
        <dbReference type="ARBA" id="ARBA00004922"/>
    </source>
</evidence>
<evidence type="ECO:0000256" key="15">
    <source>
        <dbReference type="SAM" id="MobiDB-lite"/>
    </source>
</evidence>
<feature type="transmembrane region" description="Helical" evidence="16">
    <location>
        <begin position="800"/>
        <end position="820"/>
    </location>
</feature>
<reference evidence="18 19" key="1">
    <citation type="submission" date="2024-08" db="EMBL/GenBank/DDBJ databases">
        <authorList>
            <person name="Cucini C."/>
            <person name="Frati F."/>
        </authorList>
    </citation>
    <scope>NUCLEOTIDE SEQUENCE [LARGE SCALE GENOMIC DNA]</scope>
</reference>
<dbReference type="EMBL" id="CAXLJM020000057">
    <property type="protein sequence ID" value="CAL8119057.1"/>
    <property type="molecule type" value="Genomic_DNA"/>
</dbReference>
<dbReference type="Pfam" id="PF02366">
    <property type="entry name" value="PMT"/>
    <property type="match status" value="1"/>
</dbReference>
<keyword evidence="10 16" id="KW-1133">Transmembrane helix</keyword>
<dbReference type="SUPFAM" id="SSF82109">
    <property type="entry name" value="MIR domain"/>
    <property type="match status" value="1"/>
</dbReference>
<evidence type="ECO:0000256" key="5">
    <source>
        <dbReference type="ARBA" id="ARBA00022676"/>
    </source>
</evidence>
<dbReference type="PROSITE" id="PS50919">
    <property type="entry name" value="MIR"/>
    <property type="match status" value="3"/>
</dbReference>